<gene>
    <name evidence="9" type="ORF">A1Q2_04993</name>
</gene>
<reference evidence="9 10" key="1">
    <citation type="journal article" date="2012" name="Eukaryot. Cell">
        <title>Genome sequence of the Trichosporon asahii environmental strain CBS 8904.</title>
        <authorList>
            <person name="Yang R.Y."/>
            <person name="Li H.T."/>
            <person name="Zhu H."/>
            <person name="Zhou G.P."/>
            <person name="Wang M."/>
            <person name="Wang L."/>
        </authorList>
    </citation>
    <scope>NUCLEOTIDE SEQUENCE [LARGE SCALE GENOMIC DNA]</scope>
    <source>
        <strain evidence="9 10">CBS 8904</strain>
    </source>
</reference>
<keyword evidence="10" id="KW-1185">Reference proteome</keyword>
<dbReference type="PANTHER" id="PTHR31431">
    <property type="entry name" value="NUCLEOPORIN NUP188 HOMOLOG"/>
    <property type="match status" value="1"/>
</dbReference>
<dbReference type="GO" id="GO:0044611">
    <property type="term" value="C:nuclear pore inner ring"/>
    <property type="evidence" value="ECO:0007669"/>
    <property type="project" value="TreeGrafter"/>
</dbReference>
<evidence type="ECO:0000256" key="3">
    <source>
        <dbReference type="ARBA" id="ARBA00022816"/>
    </source>
</evidence>
<keyword evidence="6" id="KW-0906">Nuclear pore complex</keyword>
<dbReference type="InParanoid" id="K1VJ46"/>
<evidence type="ECO:0000313" key="9">
    <source>
        <dbReference type="EMBL" id="EKD00801.1"/>
    </source>
</evidence>
<proteinExistence type="predicted"/>
<keyword evidence="2" id="KW-0813">Transport</keyword>
<sequence length="1749" mass="189758">MVASQAKGKGLDPEDYLFVLSKPTVTVPNTELTLEVDPASKTFAERLVKETGIDELTALMFWKSYALHSLEDVDPQPGQSEEDAVFERLLLWYEQQLLAVPQIIMALYAPAANPKGYEEVAEDLRKDILGDQSQFIEKTFRAFSQLAQKPIDPRSTRPLFWATLQLRQQESLLDLLFLTLYQYTTRPAAVSEALIKGAVLSNFGTAQANAEIWDNDAECQRLLYRIRDLMVIIAVEAMCLAQIVSPESDEDDNRFGATLLHSRDRIHAVHQFLMEQSEDLEGEHADDLVFPAWPMPVLCLAWSIVLRSLPANLQPPSGDYFQLDTGEMGDDGEPDVYIAVANRALRLSSGLFPWLEVILQGPLFEGAKDAFSGDLAVDMAALRRTDLLIGLAEMVHVDAIVDRGGLYRAWELLFGGGSPETSTSLTTNYWNVDFVYDDRRAILDQSRFPRDPMHLPQLLAALTGVSSDEELDLAEIATDTVPEVYEYLNNLPTITIIAPAKTFTGIAVEDGKLVVEAGVDYELPGGAVIPRRTRGVVISNQNDEDTVVSWRFHQPCLSLLVEILRVAAGLPPRKHTVEGARKLSLVDLGVQGELPKILAVGLKLIRCVLRSPHIARRVVEESSTSTDEFRGKPLLDLALAVVSSRADISAAKYAIDILESLLLTGDDNIWAAFRASGFFDSHTRRQASVATLIQSDAKRGHQGLTIAVLRLVRSLASANAGDPHVVRAAVKLVMSEIWSQFSAWRYRDVSKRYEIAAILLAIFDGVLRHPVGADGKSPTPAAAYLIEAFITGASPLTYKPMVDIFTQSTQLGTKMIQSRRWTEAAAIFETYDHAASLLANLVRIAPSLHIAGSALPYSVFASTVVLNGGDKIQLVDHLFDLITQPFLGSTSVRLTLRLLRVYLETTAQDAQRPSLSGMLRDTKKTCTGLAELAFNSAIGDVKPEAWSLLSVILATQPGCASFCVGQPKDGKVEGPLKMAVEEVLNWKQLLREGPRALAAVLGYCQSASQSPSGTKGVSALRGNGDFWQAVHDVAVKNIPRPSSLSETLVEDVADYSYSVQAKANATALLATELALIIEEDSVETKAQSLTLSLFRNPEALQDVAVAAIRTSCDPALHAGEAAALESNGIEVICLRTIQLPNERIYGASYLYDGIPEIYDDPERHTAVAQSLAFLNLNWSQLDADIGLTKAFRLLTDVALTWTEGDSLAAKATLRAAIAVANEIANEDQGGDVMLAIQTERLNVLAALLDTALDPEMDAPTNAAAKDLAEGVRKIVESQLFPPLISLRHPELPAIHRPVLRILCLLCQAKVANAADEVRAVLFDSGARVALDAADIVLDYIMRDAQPSAGEDLALIVNFLCELSRIEDNVHIWIDYLQYVNLIPRSLQVLVASTSVNVTLPAHFHTILLLHLAIAANPATAEKLVVNGVMPAYSDNIVAVAAEQGSIQPDASEGSLHRAWCGMLLVVTALLTSLQKVASFARADVHPWVRLVLPQLLNALDWDGESILSTPALEELVLATDIFYGMSCAAAEVTAAQSNPGAELLRTIAPSDIALTKGINEALSHPHRFIALIVPSDDEERVALELEAGKLENVANIDLLSPTTPVIASRTAELVAAARATLLTLVNLTRAWELLEGADPRPDQLIPFDDEHLVSAADDPLGAITTLLGYLLQLKSPAAEQAAEAAALLALTQLAARGVLAPVDENSGSRAGTVREQLAADLVASLKGRSEGTLRALGGIAEREFEKAEE</sequence>
<dbReference type="HOGENOM" id="CLU_239449_0_0_1"/>
<keyword evidence="3" id="KW-0509">mRNA transport</keyword>
<protein>
    <recommendedName>
        <fullName evidence="8">Nucleoporin Nup188 N-terminal subdomain III domain-containing protein</fullName>
    </recommendedName>
</protein>
<comment type="caution">
    <text evidence="9">The sequence shown here is derived from an EMBL/GenBank/DDBJ whole genome shotgun (WGS) entry which is preliminary data.</text>
</comment>
<dbReference type="PANTHER" id="PTHR31431:SF1">
    <property type="entry name" value="NUCLEOPORIN NUP188"/>
    <property type="match status" value="1"/>
</dbReference>
<dbReference type="GO" id="GO:0006405">
    <property type="term" value="P:RNA export from nucleus"/>
    <property type="evidence" value="ECO:0007669"/>
    <property type="project" value="TreeGrafter"/>
</dbReference>
<evidence type="ECO:0000313" key="10">
    <source>
        <dbReference type="Proteomes" id="UP000006757"/>
    </source>
</evidence>
<dbReference type="GO" id="GO:0006606">
    <property type="term" value="P:protein import into nucleus"/>
    <property type="evidence" value="ECO:0007669"/>
    <property type="project" value="TreeGrafter"/>
</dbReference>
<dbReference type="GO" id="GO:0051028">
    <property type="term" value="P:mRNA transport"/>
    <property type="evidence" value="ECO:0007669"/>
    <property type="project" value="UniProtKB-KW"/>
</dbReference>
<evidence type="ECO:0000256" key="7">
    <source>
        <dbReference type="ARBA" id="ARBA00023242"/>
    </source>
</evidence>
<evidence type="ECO:0000256" key="1">
    <source>
        <dbReference type="ARBA" id="ARBA00004567"/>
    </source>
</evidence>
<dbReference type="GO" id="GO:0017056">
    <property type="term" value="F:structural constituent of nuclear pore"/>
    <property type="evidence" value="ECO:0007669"/>
    <property type="project" value="InterPro"/>
</dbReference>
<dbReference type="Pfam" id="PF21093">
    <property type="entry name" value="Nup188_N-subdom_III"/>
    <property type="match status" value="1"/>
</dbReference>
<evidence type="ECO:0000256" key="6">
    <source>
        <dbReference type="ARBA" id="ARBA00023132"/>
    </source>
</evidence>
<evidence type="ECO:0000256" key="5">
    <source>
        <dbReference type="ARBA" id="ARBA00023010"/>
    </source>
</evidence>
<dbReference type="InterPro" id="IPR048883">
    <property type="entry name" value="Nup188_N-subdom_III"/>
</dbReference>
<evidence type="ECO:0000256" key="4">
    <source>
        <dbReference type="ARBA" id="ARBA00022927"/>
    </source>
</evidence>
<dbReference type="STRING" id="1220162.K1VJ46"/>
<name>K1VJ46_TRIAC</name>
<feature type="domain" description="Nucleoporin Nup188 N-terminal subdomain III" evidence="8">
    <location>
        <begin position="647"/>
        <end position="915"/>
    </location>
</feature>
<evidence type="ECO:0000256" key="2">
    <source>
        <dbReference type="ARBA" id="ARBA00022448"/>
    </source>
</evidence>
<dbReference type="OrthoDB" id="102511at2759"/>
<dbReference type="Proteomes" id="UP000006757">
    <property type="component" value="Unassembled WGS sequence"/>
</dbReference>
<keyword evidence="7" id="KW-0539">Nucleus</keyword>
<keyword evidence="5" id="KW-0811">Translocation</keyword>
<keyword evidence="4" id="KW-0653">Protein transport</keyword>
<evidence type="ECO:0000259" key="8">
    <source>
        <dbReference type="Pfam" id="PF21093"/>
    </source>
</evidence>
<dbReference type="eggNOG" id="KOG4833">
    <property type="taxonomic scope" value="Eukaryota"/>
</dbReference>
<comment type="subcellular location">
    <subcellularLocation>
        <location evidence="1">Nucleus</location>
        <location evidence="1">Nuclear pore complex</location>
    </subcellularLocation>
</comment>
<dbReference type="Gene3D" id="1.25.10.70">
    <property type="match status" value="1"/>
</dbReference>
<organism evidence="9 10">
    <name type="scientific">Trichosporon asahii var. asahii (strain CBS 8904)</name>
    <name type="common">Yeast</name>
    <dbReference type="NCBI Taxonomy" id="1220162"/>
    <lineage>
        <taxon>Eukaryota</taxon>
        <taxon>Fungi</taxon>
        <taxon>Dikarya</taxon>
        <taxon>Basidiomycota</taxon>
        <taxon>Agaricomycotina</taxon>
        <taxon>Tremellomycetes</taxon>
        <taxon>Trichosporonales</taxon>
        <taxon>Trichosporonaceae</taxon>
        <taxon>Trichosporon</taxon>
    </lineage>
</organism>
<dbReference type="OMA" id="SEIWVEH"/>
<accession>K1VJ46</accession>
<dbReference type="EMBL" id="AMBO01000334">
    <property type="protein sequence ID" value="EKD00801.1"/>
    <property type="molecule type" value="Genomic_DNA"/>
</dbReference>
<dbReference type="InterPro" id="IPR044840">
    <property type="entry name" value="Nup188"/>
</dbReference>